<dbReference type="HOGENOM" id="CLU_1601553_0_0_0"/>
<reference evidence="2 3" key="2">
    <citation type="journal article" date="2010" name="Stand. Genomic Sci.">
        <title>Complete genome sequence of Sebaldella termitidis type strain (NCTC 11300).</title>
        <authorList>
            <person name="Harmon-Smith M."/>
            <person name="Celia L."/>
            <person name="Chertkov O."/>
            <person name="Lapidus A."/>
            <person name="Copeland A."/>
            <person name="Glavina Del Rio T."/>
            <person name="Nolan M."/>
            <person name="Lucas S."/>
            <person name="Tice H."/>
            <person name="Cheng J.F."/>
            <person name="Han C."/>
            <person name="Detter J.C."/>
            <person name="Bruce D."/>
            <person name="Goodwin L."/>
            <person name="Pitluck S."/>
            <person name="Pati A."/>
            <person name="Liolios K."/>
            <person name="Ivanova N."/>
            <person name="Mavromatis K."/>
            <person name="Mikhailova N."/>
            <person name="Chen A."/>
            <person name="Palaniappan K."/>
            <person name="Land M."/>
            <person name="Hauser L."/>
            <person name="Chang Y.J."/>
            <person name="Jeffries C.D."/>
            <person name="Brettin T."/>
            <person name="Goker M."/>
            <person name="Beck B."/>
            <person name="Bristow J."/>
            <person name="Eisen J.A."/>
            <person name="Markowitz V."/>
            <person name="Hugenholtz P."/>
            <person name="Kyrpides N.C."/>
            <person name="Klenk H.P."/>
            <person name="Chen F."/>
        </authorList>
    </citation>
    <scope>NUCLEOTIDE SEQUENCE [LARGE SCALE GENOMIC DNA]</scope>
    <source>
        <strain evidence="3">ATCC 33386 / NCTC 11300</strain>
    </source>
</reference>
<protein>
    <submittedName>
        <fullName evidence="2">Uncharacterized protein</fullName>
    </submittedName>
</protein>
<organism evidence="2 3">
    <name type="scientific">Sebaldella termitidis (strain ATCC 33386 / NCTC 11300)</name>
    <dbReference type="NCBI Taxonomy" id="526218"/>
    <lineage>
        <taxon>Bacteria</taxon>
        <taxon>Fusobacteriati</taxon>
        <taxon>Fusobacteriota</taxon>
        <taxon>Fusobacteriia</taxon>
        <taxon>Fusobacteriales</taxon>
        <taxon>Leptotrichiaceae</taxon>
        <taxon>Sebaldella</taxon>
    </lineage>
</organism>
<dbReference type="Proteomes" id="UP000000845">
    <property type="component" value="Chromosome"/>
</dbReference>
<keyword evidence="1" id="KW-1133">Transmembrane helix</keyword>
<sequence>MKIYIISSIVLIIAGVGIYFLYKKKKLKDITEYLVKALDIYGKNLLNKIKLAVLLNTLRAWAIGNTKNKVWKFILELLWPEIDIIEVSKEVMITNNKDSVINSIPDIIVSKTVDNILNNTKYTDNTFSTSTNLKITEKDRGYLEAYLEGQINKLEEARVGIKAGVKW</sequence>
<feature type="transmembrane region" description="Helical" evidence="1">
    <location>
        <begin position="6"/>
        <end position="22"/>
    </location>
</feature>
<keyword evidence="3" id="KW-1185">Reference proteome</keyword>
<reference evidence="3" key="1">
    <citation type="submission" date="2009-09" db="EMBL/GenBank/DDBJ databases">
        <title>The complete chromosome of Sebaldella termitidis ATCC 33386.</title>
        <authorList>
            <consortium name="US DOE Joint Genome Institute (JGI-PGF)"/>
            <person name="Lucas S."/>
            <person name="Copeland A."/>
            <person name="Lapidus A."/>
            <person name="Glavina del Rio T."/>
            <person name="Dalin E."/>
            <person name="Tice H."/>
            <person name="Bruce D."/>
            <person name="Goodwin L."/>
            <person name="Pitluck S."/>
            <person name="Kyrpides N."/>
            <person name="Mavromatis K."/>
            <person name="Ivanova N."/>
            <person name="Mikhailova N."/>
            <person name="Sims D."/>
            <person name="Meincke L."/>
            <person name="Brettin T."/>
            <person name="Detter J.C."/>
            <person name="Han C."/>
            <person name="Larimer F."/>
            <person name="Land M."/>
            <person name="Hauser L."/>
            <person name="Markowitz V."/>
            <person name="Cheng J.F."/>
            <person name="Hugenholtz P."/>
            <person name="Woyke T."/>
            <person name="Wu D."/>
            <person name="Eisen J.A."/>
        </authorList>
    </citation>
    <scope>NUCLEOTIDE SEQUENCE [LARGE SCALE GENOMIC DNA]</scope>
    <source>
        <strain evidence="3">ATCC 33386 / NCTC 11300</strain>
    </source>
</reference>
<dbReference type="STRING" id="526218.Sterm_3884"/>
<evidence type="ECO:0000313" key="3">
    <source>
        <dbReference type="Proteomes" id="UP000000845"/>
    </source>
</evidence>
<dbReference type="AlphaFoldDB" id="D1AG92"/>
<dbReference type="TCDB" id="1.E.26.7.4">
    <property type="family name" value="the holin llh (holin llh) family"/>
</dbReference>
<evidence type="ECO:0000313" key="2">
    <source>
        <dbReference type="EMBL" id="ACZ10718.1"/>
    </source>
</evidence>
<dbReference type="EMBL" id="CP001739">
    <property type="protein sequence ID" value="ACZ10718.1"/>
    <property type="molecule type" value="Genomic_DNA"/>
</dbReference>
<dbReference type="KEGG" id="str:Sterm_3884"/>
<gene>
    <name evidence="2" type="ordered locus">Sterm_3884</name>
</gene>
<evidence type="ECO:0000256" key="1">
    <source>
        <dbReference type="SAM" id="Phobius"/>
    </source>
</evidence>
<dbReference type="RefSeq" id="WP_012863297.1">
    <property type="nucleotide sequence ID" value="NC_013517.1"/>
</dbReference>
<keyword evidence="1" id="KW-0812">Transmembrane</keyword>
<keyword evidence="1" id="KW-0472">Membrane</keyword>
<accession>D1AG92</accession>
<name>D1AG92_SEBTE</name>
<proteinExistence type="predicted"/>